<proteinExistence type="predicted"/>
<dbReference type="AlphaFoldDB" id="A0A4U6D585"/>
<protein>
    <submittedName>
        <fullName evidence="1">Uncharacterized protein</fullName>
    </submittedName>
</protein>
<name>A0A4U6D585_9BACT</name>
<comment type="caution">
    <text evidence="1">The sequence shown here is derived from an EMBL/GenBank/DDBJ whole genome shotgun (WGS) entry which is preliminary data.</text>
</comment>
<gene>
    <name evidence="1" type="ORF">FDK13_10870</name>
</gene>
<organism evidence="1 2">
    <name type="scientific">Dyadobacter frigoris</name>
    <dbReference type="NCBI Taxonomy" id="2576211"/>
    <lineage>
        <taxon>Bacteria</taxon>
        <taxon>Pseudomonadati</taxon>
        <taxon>Bacteroidota</taxon>
        <taxon>Cytophagia</taxon>
        <taxon>Cytophagales</taxon>
        <taxon>Spirosomataceae</taxon>
        <taxon>Dyadobacter</taxon>
    </lineage>
</organism>
<dbReference type="Proteomes" id="UP000304900">
    <property type="component" value="Unassembled WGS sequence"/>
</dbReference>
<evidence type="ECO:0000313" key="1">
    <source>
        <dbReference type="EMBL" id="TKT92462.1"/>
    </source>
</evidence>
<dbReference type="EMBL" id="SZVO01000004">
    <property type="protein sequence ID" value="TKT92462.1"/>
    <property type="molecule type" value="Genomic_DNA"/>
</dbReference>
<keyword evidence="2" id="KW-1185">Reference proteome</keyword>
<evidence type="ECO:0000313" key="2">
    <source>
        <dbReference type="Proteomes" id="UP000304900"/>
    </source>
</evidence>
<sequence length="95" mass="10716">MSSLLLQFQNGQYYISIGLNYNGAKAGPTTTYVQWHHNEVDTFVAEFKITNVSTSLMELTFNNQLKYTSSIKTVDSTATWGEKAFGKFFEVVKST</sequence>
<reference evidence="1 2" key="1">
    <citation type="submission" date="2019-05" db="EMBL/GenBank/DDBJ databases">
        <title>Dyadobacter AR-3-8 sp. nov., isolated from arctic soil.</title>
        <authorList>
            <person name="Chaudhary D.K."/>
        </authorList>
    </citation>
    <scope>NUCLEOTIDE SEQUENCE [LARGE SCALE GENOMIC DNA]</scope>
    <source>
        <strain evidence="1 2">AR-3-8</strain>
    </source>
</reference>
<accession>A0A4U6D585</accession>
<dbReference type="RefSeq" id="WP_137340007.1">
    <property type="nucleotide sequence ID" value="NZ_BSQH01000014.1"/>
</dbReference>